<organism evidence="7 8">
    <name type="scientific">Steinernema carpocapsae</name>
    <name type="common">Entomopathogenic nematode</name>
    <dbReference type="NCBI Taxonomy" id="34508"/>
    <lineage>
        <taxon>Eukaryota</taxon>
        <taxon>Metazoa</taxon>
        <taxon>Ecdysozoa</taxon>
        <taxon>Nematoda</taxon>
        <taxon>Chromadorea</taxon>
        <taxon>Rhabditida</taxon>
        <taxon>Tylenchina</taxon>
        <taxon>Panagrolaimomorpha</taxon>
        <taxon>Strongyloidoidea</taxon>
        <taxon>Steinernematidae</taxon>
        <taxon>Steinernema</taxon>
    </lineage>
</organism>
<feature type="compositionally biased region" description="Basic and acidic residues" evidence="5">
    <location>
        <begin position="311"/>
        <end position="325"/>
    </location>
</feature>
<feature type="compositionally biased region" description="Polar residues" evidence="5">
    <location>
        <begin position="66"/>
        <end position="84"/>
    </location>
</feature>
<feature type="compositionally biased region" description="Acidic residues" evidence="5">
    <location>
        <begin position="629"/>
        <end position="640"/>
    </location>
</feature>
<evidence type="ECO:0000256" key="3">
    <source>
        <dbReference type="ARBA" id="ARBA00022833"/>
    </source>
</evidence>
<dbReference type="AlphaFoldDB" id="A0A4V6A1Y6"/>
<dbReference type="PANTHER" id="PTHR46319:SF3">
    <property type="entry name" value="ZINC FINGER FYVE DOMAIN-CONTAINING PROTEIN"/>
    <property type="match status" value="1"/>
</dbReference>
<keyword evidence="8" id="KW-1185">Reference proteome</keyword>
<keyword evidence="3" id="KW-0862">Zinc</keyword>
<evidence type="ECO:0000256" key="5">
    <source>
        <dbReference type="SAM" id="MobiDB-lite"/>
    </source>
</evidence>
<dbReference type="PANTHER" id="PTHR46319">
    <property type="entry name" value="ZINC FINGER FYVE DOMAIN-CONTAINING PROTEIN"/>
    <property type="match status" value="1"/>
</dbReference>
<dbReference type="InterPro" id="IPR011011">
    <property type="entry name" value="Znf_FYVE_PHD"/>
</dbReference>
<feature type="compositionally biased region" description="Basic and acidic residues" evidence="5">
    <location>
        <begin position="203"/>
        <end position="224"/>
    </location>
</feature>
<dbReference type="CDD" id="cd15729">
    <property type="entry name" value="FYVE_endofin"/>
    <property type="match status" value="1"/>
</dbReference>
<dbReference type="Proteomes" id="UP000298663">
    <property type="component" value="Unassembled WGS sequence"/>
</dbReference>
<feature type="compositionally biased region" description="Acidic residues" evidence="5">
    <location>
        <begin position="1"/>
        <end position="13"/>
    </location>
</feature>
<keyword evidence="2 4" id="KW-0863">Zinc-finger</keyword>
<feature type="compositionally biased region" description="Basic and acidic residues" evidence="5">
    <location>
        <begin position="460"/>
        <end position="476"/>
    </location>
</feature>
<feature type="compositionally biased region" description="Low complexity" evidence="5">
    <location>
        <begin position="28"/>
        <end position="38"/>
    </location>
</feature>
<dbReference type="InterPro" id="IPR017455">
    <property type="entry name" value="Znf_FYVE-rel"/>
</dbReference>
<proteinExistence type="predicted"/>
<feature type="compositionally biased region" description="Basic and acidic residues" evidence="5">
    <location>
        <begin position="293"/>
        <end position="304"/>
    </location>
</feature>
<protein>
    <recommendedName>
        <fullName evidence="6">FYVE-type domain-containing protein</fullName>
    </recommendedName>
</protein>
<feature type="compositionally biased region" description="Acidic residues" evidence="5">
    <location>
        <begin position="483"/>
        <end position="496"/>
    </location>
</feature>
<feature type="compositionally biased region" description="Basic and acidic residues" evidence="5">
    <location>
        <begin position="441"/>
        <end position="451"/>
    </location>
</feature>
<gene>
    <name evidence="7" type="ORF">L596_018093</name>
</gene>
<dbReference type="Pfam" id="PF01363">
    <property type="entry name" value="FYVE"/>
    <property type="match status" value="1"/>
</dbReference>
<dbReference type="SUPFAM" id="SSF57903">
    <property type="entry name" value="FYVE/PHD zinc finger"/>
    <property type="match status" value="1"/>
</dbReference>
<dbReference type="SMART" id="SM00064">
    <property type="entry name" value="FYVE"/>
    <property type="match status" value="1"/>
</dbReference>
<dbReference type="PROSITE" id="PS50178">
    <property type="entry name" value="ZF_FYVE"/>
    <property type="match status" value="1"/>
</dbReference>
<dbReference type="OrthoDB" id="5872154at2759"/>
<feature type="compositionally biased region" description="Acidic residues" evidence="5">
    <location>
        <begin position="158"/>
        <end position="175"/>
    </location>
</feature>
<sequence length="1013" mass="112391">MDFDMPDMDDLLDQLEASVAGSSAPETAASATIRPAAAVREEKPRAERPSEWRPVSGGEDVKNGMPTKTESSVPETSETLSQKPQEALPDMPTFSDSDKAPLDKFLSNGVSNLSEVIRDGHTLTLKHARLSNGSAADHSFDIPMPSDPIRRMPSMEFPDVETIPESEPVLDEDVPLEPQLTDVPEMIAEEDTSQFEVENSSGSEERREVTAEEPKVWEKNAKEEPVDEMSEVERYLAENPIEEEEGEREAEVRSDGDGNGICEEKEIEELVAPEGAPQNVPAPEAENEEEPMENTKEPAEKPPEEPQAAELPKEIEAPKIVEAVKPKRSSRPHVEQSISWEREFGAPISRPLDVPEVKAAESNKERPKVEEKKRIQSKDIEPPKAEDSKTADSSKAANEEHLNGTLKSEKDPKSSVVEKPAEEVEAEEFLVVQDEPIEDKEESKGSDKAETNETPIHVEQTVDKVEEEAPSKREAVEVVEFAVVDEADEDDAEERPEEPKNCEEKSLEEEQQERKRSVIASTHDISVETEGRLTESELLLGKVKPYWIPDEECSHCMLCESKFNVLNRRHHCRACGRVLCSKCCSHRRELVYMPDPIVKHRVCEPCLKTLEKIDKHEIENGGASSSNGEVEEEAEVEGTEENGPGTSGETSAPAPIEPEQAPRTTKSALKIRKPDPEDPCSSTAPDFSEVLPKQSKRSVTFLDGVNPGEGGEDVTAAEALARATSSTNSNKPKKKSARRALSAHRMREMRIEEEPMCMFTGGSSVFVPKDDGTLEITDVASVEDELASGLPIVVALKRNLHAVVQLCDLKCCNQGRVICVSSRGIHAIGADEVVFVFEHSEGAEVKLPSDVLRKVDEIYMTCLDPLNSTADEKVGIRMVRDRMLKLYRVDNGSLDGFDVTRILLFKPTSQCLEHLPLPSTSFYFACYIKRSEVIWSLALPQRVLYKIGFQASCFPAAIVNKWNREPVYADQDYESSASRFLEALFRFPTAQPLSNCPLGQPKSRLPQSTQIET</sequence>
<feature type="compositionally biased region" description="Basic and acidic residues" evidence="5">
    <location>
        <begin position="353"/>
        <end position="413"/>
    </location>
</feature>
<feature type="domain" description="FYVE-type" evidence="6">
    <location>
        <begin position="550"/>
        <end position="611"/>
    </location>
</feature>
<dbReference type="GO" id="GO:0016197">
    <property type="term" value="P:endosomal transport"/>
    <property type="evidence" value="ECO:0007669"/>
    <property type="project" value="TreeGrafter"/>
</dbReference>
<evidence type="ECO:0000256" key="1">
    <source>
        <dbReference type="ARBA" id="ARBA00022723"/>
    </source>
</evidence>
<dbReference type="InterPro" id="IPR022557">
    <property type="entry name" value="SARA-like_C"/>
</dbReference>
<dbReference type="InterPro" id="IPR013083">
    <property type="entry name" value="Znf_RING/FYVE/PHD"/>
</dbReference>
<feature type="region of interest" description="Disordered" evidence="5">
    <location>
        <begin position="1"/>
        <end position="100"/>
    </location>
</feature>
<dbReference type="EMBL" id="AZBU02000005">
    <property type="protein sequence ID" value="TKR77045.1"/>
    <property type="molecule type" value="Genomic_DNA"/>
</dbReference>
<name>A0A4V6A1Y6_STECR</name>
<evidence type="ECO:0000256" key="2">
    <source>
        <dbReference type="ARBA" id="ARBA00022771"/>
    </source>
</evidence>
<feature type="region of interest" description="Disordered" evidence="5">
    <location>
        <begin position="617"/>
        <end position="692"/>
    </location>
</feature>
<dbReference type="Gene3D" id="3.30.40.10">
    <property type="entry name" value="Zinc/RING finger domain, C3HC4 (zinc finger)"/>
    <property type="match status" value="1"/>
</dbReference>
<reference evidence="7 8" key="1">
    <citation type="journal article" date="2015" name="Genome Biol.">
        <title>Comparative genomics of Steinernema reveals deeply conserved gene regulatory networks.</title>
        <authorList>
            <person name="Dillman A.R."/>
            <person name="Macchietto M."/>
            <person name="Porter C.F."/>
            <person name="Rogers A."/>
            <person name="Williams B."/>
            <person name="Antoshechkin I."/>
            <person name="Lee M.M."/>
            <person name="Goodwin Z."/>
            <person name="Lu X."/>
            <person name="Lewis E.E."/>
            <person name="Goodrich-Blair H."/>
            <person name="Stock S.P."/>
            <person name="Adams B.J."/>
            <person name="Sternberg P.W."/>
            <person name="Mortazavi A."/>
        </authorList>
    </citation>
    <scope>NUCLEOTIDE SEQUENCE [LARGE SCALE GENOMIC DNA]</scope>
    <source>
        <strain evidence="7 8">ALL</strain>
    </source>
</reference>
<evidence type="ECO:0000259" key="6">
    <source>
        <dbReference type="PROSITE" id="PS50178"/>
    </source>
</evidence>
<accession>A0A4V6A1Y6</accession>
<dbReference type="InterPro" id="IPR000306">
    <property type="entry name" value="Znf_FYVE"/>
</dbReference>
<dbReference type="Pfam" id="PF11979">
    <property type="entry name" value="SARA_C"/>
    <property type="match status" value="1"/>
</dbReference>
<comment type="caution">
    <text evidence="7">The sequence shown here is derived from an EMBL/GenBank/DDBJ whole genome shotgun (WGS) entry which is preliminary data.</text>
</comment>
<dbReference type="GO" id="GO:0008270">
    <property type="term" value="F:zinc ion binding"/>
    <property type="evidence" value="ECO:0007669"/>
    <property type="project" value="UniProtKB-KW"/>
</dbReference>
<evidence type="ECO:0000313" key="8">
    <source>
        <dbReference type="Proteomes" id="UP000298663"/>
    </source>
</evidence>
<evidence type="ECO:0000313" key="7">
    <source>
        <dbReference type="EMBL" id="TKR77045.1"/>
    </source>
</evidence>
<dbReference type="GO" id="GO:0031901">
    <property type="term" value="C:early endosome membrane"/>
    <property type="evidence" value="ECO:0007669"/>
    <property type="project" value="TreeGrafter"/>
</dbReference>
<reference evidence="7 8" key="2">
    <citation type="journal article" date="2019" name="G3 (Bethesda)">
        <title>Hybrid Assembly of the Genome of the Entomopathogenic Nematode Steinernema carpocapsae Identifies the X-Chromosome.</title>
        <authorList>
            <person name="Serra L."/>
            <person name="Macchietto M."/>
            <person name="Macias-Munoz A."/>
            <person name="McGill C.J."/>
            <person name="Rodriguez I.M."/>
            <person name="Rodriguez B."/>
            <person name="Murad R."/>
            <person name="Mortazavi A."/>
        </authorList>
    </citation>
    <scope>NUCLEOTIDE SEQUENCE [LARGE SCALE GENOMIC DNA]</scope>
    <source>
        <strain evidence="7 8">ALL</strain>
    </source>
</reference>
<feature type="region of interest" description="Disordered" evidence="5">
    <location>
        <begin position="132"/>
        <end position="519"/>
    </location>
</feature>
<feature type="compositionally biased region" description="Basic and acidic residues" evidence="5">
    <location>
        <begin position="39"/>
        <end position="51"/>
    </location>
</feature>
<keyword evidence="1" id="KW-0479">Metal-binding</keyword>
<dbReference type="STRING" id="34508.A0A4V6A1Y6"/>
<evidence type="ECO:0000256" key="4">
    <source>
        <dbReference type="PROSITE-ProRule" id="PRU00091"/>
    </source>
</evidence>